<dbReference type="EMBL" id="FODV01000007">
    <property type="protein sequence ID" value="SEO91110.1"/>
    <property type="molecule type" value="Genomic_DNA"/>
</dbReference>
<proteinExistence type="predicted"/>
<reference evidence="2" key="1">
    <citation type="submission" date="2016-10" db="EMBL/GenBank/DDBJ databases">
        <authorList>
            <person name="Varghese N."/>
            <person name="Submissions S."/>
        </authorList>
    </citation>
    <scope>NUCLEOTIDE SEQUENCE [LARGE SCALE GENOMIC DNA]</scope>
    <source>
        <strain evidence="2">CGMCC 1.10121</strain>
    </source>
</reference>
<dbReference type="RefSeq" id="WP_170864814.1">
    <property type="nucleotide sequence ID" value="NZ_FODV01000007.1"/>
</dbReference>
<organism evidence="1 2">
    <name type="scientific">Halogranum amylolyticum</name>
    <dbReference type="NCBI Taxonomy" id="660520"/>
    <lineage>
        <taxon>Archaea</taxon>
        <taxon>Methanobacteriati</taxon>
        <taxon>Methanobacteriota</taxon>
        <taxon>Stenosarchaea group</taxon>
        <taxon>Halobacteria</taxon>
        <taxon>Halobacteriales</taxon>
        <taxon>Haloferacaceae</taxon>
    </lineage>
</organism>
<sequence>MPEITVSEELYRQLQAESDDGDIEGSLWKMVALYRRSHNPEADTD</sequence>
<gene>
    <name evidence="1" type="ORF">SAMN04487948_107111</name>
</gene>
<evidence type="ECO:0000313" key="2">
    <source>
        <dbReference type="Proteomes" id="UP000199126"/>
    </source>
</evidence>
<evidence type="ECO:0000313" key="1">
    <source>
        <dbReference type="EMBL" id="SEO91110.1"/>
    </source>
</evidence>
<name>A0A1H8TJ53_9EURY</name>
<dbReference type="Proteomes" id="UP000199126">
    <property type="component" value="Unassembled WGS sequence"/>
</dbReference>
<accession>A0A1H8TJ53</accession>
<protein>
    <submittedName>
        <fullName evidence="1">Uncharacterized protein</fullName>
    </submittedName>
</protein>
<keyword evidence="2" id="KW-1185">Reference proteome</keyword>
<dbReference type="OrthoDB" id="333628at2157"/>
<dbReference type="AlphaFoldDB" id="A0A1H8TJ53"/>